<dbReference type="CDD" id="cd06223">
    <property type="entry name" value="PRTases_typeI"/>
    <property type="match status" value="1"/>
</dbReference>
<dbReference type="InterPro" id="IPR029057">
    <property type="entry name" value="PRTase-like"/>
</dbReference>
<evidence type="ECO:0000259" key="1">
    <source>
        <dbReference type="Pfam" id="PF00156"/>
    </source>
</evidence>
<name>A0A1G2SF66_9BACT</name>
<feature type="domain" description="Phosphoribosyltransferase" evidence="1">
    <location>
        <begin position="11"/>
        <end position="169"/>
    </location>
</feature>
<dbReference type="InterPro" id="IPR000836">
    <property type="entry name" value="PRTase_dom"/>
</dbReference>
<organism evidence="2 3">
    <name type="scientific">Candidatus Yonathbacteria bacterium RIFCSPLOWO2_01_FULL_47_33b</name>
    <dbReference type="NCBI Taxonomy" id="1802727"/>
    <lineage>
        <taxon>Bacteria</taxon>
        <taxon>Candidatus Yonathiibacteriota</taxon>
    </lineage>
</organism>
<proteinExistence type="predicted"/>
<dbReference type="STRING" id="1802727.A2937_00625"/>
<comment type="caution">
    <text evidence="2">The sequence shown here is derived from an EMBL/GenBank/DDBJ whole genome shotgun (WGS) entry which is preliminary data.</text>
</comment>
<reference evidence="2 3" key="1">
    <citation type="journal article" date="2016" name="Nat. Commun.">
        <title>Thousands of microbial genomes shed light on interconnected biogeochemical processes in an aquifer system.</title>
        <authorList>
            <person name="Anantharaman K."/>
            <person name="Brown C.T."/>
            <person name="Hug L.A."/>
            <person name="Sharon I."/>
            <person name="Castelle C.J."/>
            <person name="Probst A.J."/>
            <person name="Thomas B.C."/>
            <person name="Singh A."/>
            <person name="Wilkins M.J."/>
            <person name="Karaoz U."/>
            <person name="Brodie E.L."/>
            <person name="Williams K.H."/>
            <person name="Hubbard S.S."/>
            <person name="Banfield J.F."/>
        </authorList>
    </citation>
    <scope>NUCLEOTIDE SEQUENCE [LARGE SCALE GENOMIC DNA]</scope>
</reference>
<dbReference type="EMBL" id="MHUW01000018">
    <property type="protein sequence ID" value="OHA83332.1"/>
    <property type="molecule type" value="Genomic_DNA"/>
</dbReference>
<dbReference type="AlphaFoldDB" id="A0A1G2SF66"/>
<protein>
    <recommendedName>
        <fullName evidence="1">Phosphoribosyltransferase domain-containing protein</fullName>
    </recommendedName>
</protein>
<evidence type="ECO:0000313" key="2">
    <source>
        <dbReference type="EMBL" id="OHA83332.1"/>
    </source>
</evidence>
<evidence type="ECO:0000313" key="3">
    <source>
        <dbReference type="Proteomes" id="UP000177987"/>
    </source>
</evidence>
<dbReference type="Gene3D" id="3.40.50.2020">
    <property type="match status" value="1"/>
</dbReference>
<dbReference type="Pfam" id="PF00156">
    <property type="entry name" value="Pribosyltran"/>
    <property type="match status" value="1"/>
</dbReference>
<dbReference type="Gene3D" id="3.30.1310.20">
    <property type="entry name" value="PRTase-like"/>
    <property type="match status" value="1"/>
</dbReference>
<sequence>MTIFKDRTEAGKKLAEVLGEFKNTNAVVLALPRGGVAVGAEVAHTLNLPLDIIVTRKIGAPGNSEYAIGAIDIEGNGVFNESETANVDKKWLENEIAKEKKEAERRWKEYRGTRGPLDLANKTAIIVDDGIATGMTMKAAVRYAKKLGAQKIVVAVPVASTDSIQELKKEAEVRTLETPALFFAVGQFYKDFPQVEDTQVKSILRE</sequence>
<gene>
    <name evidence="2" type="ORF">A2937_00625</name>
</gene>
<dbReference type="Proteomes" id="UP000177987">
    <property type="component" value="Unassembled WGS sequence"/>
</dbReference>
<dbReference type="SUPFAM" id="SSF53271">
    <property type="entry name" value="PRTase-like"/>
    <property type="match status" value="1"/>
</dbReference>
<accession>A0A1G2SF66</accession>